<dbReference type="OrthoDB" id="1913472at2"/>
<organism evidence="1 2">
    <name type="scientific">Clostridium botulinum</name>
    <dbReference type="NCBI Taxonomy" id="1491"/>
    <lineage>
        <taxon>Bacteria</taxon>
        <taxon>Bacillati</taxon>
        <taxon>Bacillota</taxon>
        <taxon>Clostridia</taxon>
        <taxon>Eubacteriales</taxon>
        <taxon>Clostridiaceae</taxon>
        <taxon>Clostridium</taxon>
    </lineage>
</organism>
<reference evidence="1 2" key="1">
    <citation type="submission" date="2019-02" db="EMBL/GenBank/DDBJ databases">
        <title>Genome sequencing of Clostridium botulinum clinical isolates.</title>
        <authorList>
            <person name="Brunt J."/>
            <person name="Van Vliet A.H.M."/>
            <person name="Stringer S.C."/>
            <person name="Grant K.A."/>
            <person name="Carter A.C."/>
            <person name="Peck M.W."/>
        </authorList>
    </citation>
    <scope>NUCLEOTIDE SEQUENCE [LARGE SCALE GENOMIC DNA]</scope>
    <source>
        <strain evidence="1 2">H113700579</strain>
    </source>
</reference>
<sequence>MEDYFWLSKGETYEKVHMRYLAENNRIDETPIPFEAVPYPNEFKILDNNKVVKNITYGEI</sequence>
<comment type="caution">
    <text evidence="1">The sequence shown here is derived from an EMBL/GenBank/DDBJ whole genome shotgun (WGS) entry which is preliminary data.</text>
</comment>
<gene>
    <name evidence="1" type="ORF">EXM65_09315</name>
</gene>
<dbReference type="RefSeq" id="WP_012423695.1">
    <property type="nucleotide sequence ID" value="NZ_CP010520.1"/>
</dbReference>
<evidence type="ECO:0000313" key="2">
    <source>
        <dbReference type="Proteomes" id="UP000472355"/>
    </source>
</evidence>
<dbReference type="Proteomes" id="UP000472355">
    <property type="component" value="Unassembled WGS sequence"/>
</dbReference>
<dbReference type="AlphaFoldDB" id="A0A0M1M1N6"/>
<evidence type="ECO:0000313" key="1">
    <source>
        <dbReference type="EMBL" id="NFA42765.1"/>
    </source>
</evidence>
<name>A0A0M1M1N6_CLOBO</name>
<proteinExistence type="predicted"/>
<protein>
    <submittedName>
        <fullName evidence="1">Uncharacterized protein</fullName>
    </submittedName>
</protein>
<dbReference type="EMBL" id="SGKU01000022">
    <property type="protein sequence ID" value="NFA42765.1"/>
    <property type="molecule type" value="Genomic_DNA"/>
</dbReference>
<accession>A0A0M1M1N6</accession>